<sequence>MAAELQPRLCCLTKGPGGYGFHLHGEKGRTGQYIRRVEPNSPAEAAGLRAGDRVLEVNGENVERDTHQQVVQRIRAVEHETRLLVVDPVTDEHMRRLRLSGSGPLSLLSSASPSKPKNGHLSPEPVPPAREGSEPTAAPSPTSRKVSEEPVPLVAGHHPRLCRLVKGEEGYGFNLHSDKSRTGQYIRSVDPGSPAERAGLQPKDRLIEVNGVNIENLKHAEVVAFIKNSGNEARLLVLDPKSDVYFKKQGVTPTESHIKGFPAPSVTNGSRKSRPSSSSASQSSQSTSSELEDTSTQVPPEDDKRCLLDPFAESGLRLSPTAAEAREKVHAKRIHKRAPPMDWNKKYEIFSNF</sequence>
<dbReference type="CTD" id="9351"/>
<proteinExistence type="predicted"/>
<keyword evidence="2" id="KW-0677">Repeat</keyword>
<dbReference type="Ensembl" id="ENSSFOT00015029973.2">
    <property type="protein sequence ID" value="ENSSFOP00015029636.2"/>
    <property type="gene ID" value="ENSSFOG00015019040.2"/>
</dbReference>
<feature type="compositionally biased region" description="Low complexity" evidence="5">
    <location>
        <begin position="275"/>
        <end position="289"/>
    </location>
</feature>
<protein>
    <recommendedName>
        <fullName evidence="4">Na(+)/H(+) exchange regulatory cofactor NHE-RF</fullName>
    </recommendedName>
</protein>
<dbReference type="InterPro" id="IPR051067">
    <property type="entry name" value="NHER"/>
</dbReference>
<gene>
    <name evidence="7" type="primary">LOC108939390</name>
</gene>
<reference evidence="7" key="2">
    <citation type="submission" date="2025-08" db="UniProtKB">
        <authorList>
            <consortium name="Ensembl"/>
        </authorList>
    </citation>
    <scope>IDENTIFICATION</scope>
</reference>
<feature type="domain" description="PDZ" evidence="6">
    <location>
        <begin position="161"/>
        <end position="241"/>
    </location>
</feature>
<dbReference type="PROSITE" id="PS50106">
    <property type="entry name" value="PDZ"/>
    <property type="match status" value="2"/>
</dbReference>
<dbReference type="PANTHER" id="PTHR14191:SF4">
    <property type="entry name" value="NA(+)_H(+) EXCHANGE REGULATORY COFACTOR NHE-RF2"/>
    <property type="match status" value="1"/>
</dbReference>
<dbReference type="InterPro" id="IPR015098">
    <property type="entry name" value="EBP50_C"/>
</dbReference>
<dbReference type="Proteomes" id="UP000694397">
    <property type="component" value="Chromosome 2"/>
</dbReference>
<dbReference type="GO" id="GO:0043495">
    <property type="term" value="F:protein-membrane adaptor activity"/>
    <property type="evidence" value="ECO:0007669"/>
    <property type="project" value="TreeGrafter"/>
</dbReference>
<evidence type="ECO:0000256" key="3">
    <source>
        <dbReference type="ARBA" id="ARBA00023136"/>
    </source>
</evidence>
<accession>A0A8C9SDN3</accession>
<evidence type="ECO:0000256" key="5">
    <source>
        <dbReference type="SAM" id="MobiDB-lite"/>
    </source>
</evidence>
<reference evidence="7 8" key="1">
    <citation type="submission" date="2019-04" db="EMBL/GenBank/DDBJ databases">
        <authorList>
            <consortium name="Wellcome Sanger Institute Data Sharing"/>
        </authorList>
    </citation>
    <scope>NUCLEOTIDE SEQUENCE [LARGE SCALE GENOMIC DNA]</scope>
</reference>
<keyword evidence="3 4" id="KW-0472">Membrane</keyword>
<keyword evidence="8" id="KW-1185">Reference proteome</keyword>
<comment type="subcellular location">
    <subcellularLocation>
        <location evidence="1 4">Endomembrane system</location>
        <topology evidence="1 4">Peripheral membrane protein</topology>
    </subcellularLocation>
</comment>
<dbReference type="InterPro" id="IPR001478">
    <property type="entry name" value="PDZ"/>
</dbReference>
<dbReference type="GO" id="GO:0012505">
    <property type="term" value="C:endomembrane system"/>
    <property type="evidence" value="ECO:0007669"/>
    <property type="project" value="UniProtKB-SubCell"/>
</dbReference>
<feature type="domain" description="PDZ" evidence="6">
    <location>
        <begin position="9"/>
        <end position="89"/>
    </location>
</feature>
<dbReference type="GO" id="GO:0016324">
    <property type="term" value="C:apical plasma membrane"/>
    <property type="evidence" value="ECO:0007669"/>
    <property type="project" value="TreeGrafter"/>
</dbReference>
<dbReference type="CDD" id="cd06768">
    <property type="entry name" value="PDZ_NHERF-like"/>
    <property type="match status" value="2"/>
</dbReference>
<name>A0A8C9SDN3_SCLFO</name>
<evidence type="ECO:0000256" key="4">
    <source>
        <dbReference type="PIRNR" id="PIRNR037866"/>
    </source>
</evidence>
<feature type="region of interest" description="Disordered" evidence="5">
    <location>
        <begin position="253"/>
        <end position="312"/>
    </location>
</feature>
<organism evidence="7 8">
    <name type="scientific">Scleropages formosus</name>
    <name type="common">Asian bonytongue</name>
    <name type="synonym">Osteoglossum formosum</name>
    <dbReference type="NCBI Taxonomy" id="113540"/>
    <lineage>
        <taxon>Eukaryota</taxon>
        <taxon>Metazoa</taxon>
        <taxon>Chordata</taxon>
        <taxon>Craniata</taxon>
        <taxon>Vertebrata</taxon>
        <taxon>Euteleostomi</taxon>
        <taxon>Actinopterygii</taxon>
        <taxon>Neopterygii</taxon>
        <taxon>Teleostei</taxon>
        <taxon>Osteoglossocephala</taxon>
        <taxon>Osteoglossomorpha</taxon>
        <taxon>Osteoglossiformes</taxon>
        <taxon>Osteoglossidae</taxon>
        <taxon>Scleropages</taxon>
    </lineage>
</organism>
<dbReference type="SMART" id="SM00228">
    <property type="entry name" value="PDZ"/>
    <property type="match status" value="2"/>
</dbReference>
<dbReference type="PANTHER" id="PTHR14191">
    <property type="entry name" value="PDZ DOMAIN CONTAINING PROTEIN"/>
    <property type="match status" value="1"/>
</dbReference>
<dbReference type="GeneTree" id="ENSGT00950000182849"/>
<evidence type="ECO:0000313" key="7">
    <source>
        <dbReference type="Ensembl" id="ENSSFOP00015029636.2"/>
    </source>
</evidence>
<dbReference type="GO" id="GO:0072659">
    <property type="term" value="P:protein localization to plasma membrane"/>
    <property type="evidence" value="ECO:0007669"/>
    <property type="project" value="TreeGrafter"/>
</dbReference>
<dbReference type="SUPFAM" id="SSF50156">
    <property type="entry name" value="PDZ domain-like"/>
    <property type="match status" value="2"/>
</dbReference>
<evidence type="ECO:0000256" key="2">
    <source>
        <dbReference type="ARBA" id="ARBA00022737"/>
    </source>
</evidence>
<dbReference type="Pfam" id="PF09007">
    <property type="entry name" value="EBP50_C"/>
    <property type="match status" value="1"/>
</dbReference>
<dbReference type="AlphaFoldDB" id="A0A8C9SDN3"/>
<dbReference type="FunFam" id="2.30.42.10:FF:000068">
    <property type="entry name" value="Na(+)/H(+) exchange regulatory cofactor NHE-RF"/>
    <property type="match status" value="1"/>
</dbReference>
<reference evidence="7" key="3">
    <citation type="submission" date="2025-09" db="UniProtKB">
        <authorList>
            <consortium name="Ensembl"/>
        </authorList>
    </citation>
    <scope>IDENTIFICATION</scope>
</reference>
<evidence type="ECO:0000256" key="1">
    <source>
        <dbReference type="ARBA" id="ARBA00004184"/>
    </source>
</evidence>
<dbReference type="InterPro" id="IPR017300">
    <property type="entry name" value="NHERF-1/NHERF-2"/>
</dbReference>
<dbReference type="GO" id="GO:0005102">
    <property type="term" value="F:signaling receptor binding"/>
    <property type="evidence" value="ECO:0007669"/>
    <property type="project" value="TreeGrafter"/>
</dbReference>
<feature type="region of interest" description="Disordered" evidence="5">
    <location>
        <begin position="100"/>
        <end position="153"/>
    </location>
</feature>
<dbReference type="OrthoDB" id="10007415at2759"/>
<dbReference type="InterPro" id="IPR036034">
    <property type="entry name" value="PDZ_sf"/>
</dbReference>
<evidence type="ECO:0000313" key="8">
    <source>
        <dbReference type="Proteomes" id="UP000694397"/>
    </source>
</evidence>
<evidence type="ECO:0000259" key="6">
    <source>
        <dbReference type="PROSITE" id="PS50106"/>
    </source>
</evidence>
<dbReference type="Gene3D" id="2.30.42.10">
    <property type="match status" value="2"/>
</dbReference>
<dbReference type="KEGG" id="sfm:108939390"/>
<feature type="compositionally biased region" description="Low complexity" evidence="5">
    <location>
        <begin position="100"/>
        <end position="114"/>
    </location>
</feature>
<comment type="function">
    <text evidence="4">Scaffold protein that connects plasma membrane proteins with members of the ezrin/moesin/radixin family and thereby helps to link them to the actin cytoskeleton and to regulate their surface expression.</text>
</comment>
<dbReference type="PIRSF" id="PIRSF037866">
    <property type="entry name" value="EBP50"/>
    <property type="match status" value="1"/>
</dbReference>
<dbReference type="Pfam" id="PF00595">
    <property type="entry name" value="PDZ"/>
    <property type="match status" value="2"/>
</dbReference>